<feature type="compositionally biased region" description="Basic residues" evidence="1">
    <location>
        <begin position="165"/>
        <end position="174"/>
    </location>
</feature>
<feature type="non-terminal residue" evidence="3">
    <location>
        <position position="231"/>
    </location>
</feature>
<feature type="compositionally biased region" description="Basic and acidic residues" evidence="1">
    <location>
        <begin position="151"/>
        <end position="164"/>
    </location>
</feature>
<name>A0AA97KPT7_EUBMA</name>
<dbReference type="AlphaFoldDB" id="A0AA97KPT7"/>
<sequence length="231" mass="25785">MGNGSTCAEFRREVQPSLGGFCGNSLPLQRTQRGRLSGVPRMQGPKQREATGKQMENSPRPERFSLLEPGLSQWAAPESEVIPHAAVLEFPGLSKELRQSPGMCIRSPEEQVEAGKDDDTTLPENPSLRRRSVDRSSAGDGLENKLMTRQKKPELRKTGPESKAQKKSLKKDKRQNRAEFVVGKPKQKKAFGKTASFSKEEPDVRRSETPDKTEEEEERKEADAEGEQIIT</sequence>
<evidence type="ECO:0000256" key="1">
    <source>
        <dbReference type="SAM" id="MobiDB-lite"/>
    </source>
</evidence>
<feature type="region of interest" description="Disordered" evidence="1">
    <location>
        <begin position="99"/>
        <end position="231"/>
    </location>
</feature>
<feature type="compositionally biased region" description="Basic and acidic residues" evidence="1">
    <location>
        <begin position="198"/>
        <end position="212"/>
    </location>
</feature>
<feature type="region of interest" description="Disordered" evidence="1">
    <location>
        <begin position="19"/>
        <end position="64"/>
    </location>
</feature>
<dbReference type="KEGG" id="emc:129347023"/>
<reference evidence="3" key="2">
    <citation type="submission" date="2025-08" db="UniProtKB">
        <authorList>
            <consortium name="RefSeq"/>
        </authorList>
    </citation>
    <scope>IDENTIFICATION</scope>
    <source>
        <tissue evidence="3">Blood</tissue>
    </source>
</reference>
<gene>
    <name evidence="3" type="primary">LOC129347023</name>
</gene>
<keyword evidence="2" id="KW-1185">Reference proteome</keyword>
<proteinExistence type="predicted"/>
<evidence type="ECO:0000313" key="3">
    <source>
        <dbReference type="RefSeq" id="XP_054859980.1"/>
    </source>
</evidence>
<organism evidence="2 3">
    <name type="scientific">Eublepharis macularius</name>
    <name type="common">Leopard gecko</name>
    <name type="synonym">Cyrtodactylus macularius</name>
    <dbReference type="NCBI Taxonomy" id="481883"/>
    <lineage>
        <taxon>Eukaryota</taxon>
        <taxon>Metazoa</taxon>
        <taxon>Chordata</taxon>
        <taxon>Craniata</taxon>
        <taxon>Vertebrata</taxon>
        <taxon>Euteleostomi</taxon>
        <taxon>Lepidosauria</taxon>
        <taxon>Squamata</taxon>
        <taxon>Bifurcata</taxon>
        <taxon>Gekkota</taxon>
        <taxon>Eublepharidae</taxon>
        <taxon>Eublepharinae</taxon>
        <taxon>Eublepharis</taxon>
    </lineage>
</organism>
<dbReference type="RefSeq" id="XP_054859980.1">
    <property type="nucleotide sequence ID" value="XM_055004005.1"/>
</dbReference>
<accession>A0AA97KPT7</accession>
<dbReference type="GeneID" id="129347023"/>
<evidence type="ECO:0000313" key="2">
    <source>
        <dbReference type="Proteomes" id="UP001190640"/>
    </source>
</evidence>
<reference evidence="2" key="1">
    <citation type="journal article" date="2023" name="bioRxiv">
        <title>The revised reference genome of the leopard gecko (Eublepharis macularius) provides insight into the considerations of genome phasing and assembly.</title>
        <authorList>
            <person name="Pinto B.J."/>
            <person name="Gamble T."/>
            <person name="Smith C.H."/>
            <person name="Keating S.E."/>
            <person name="Havird J.C."/>
            <person name="Chiari Y."/>
        </authorList>
    </citation>
    <scope>NUCLEOTIDE SEQUENCE [LARGE SCALE GENOMIC DNA]</scope>
</reference>
<feature type="compositionally biased region" description="Basic and acidic residues" evidence="1">
    <location>
        <begin position="107"/>
        <end position="119"/>
    </location>
</feature>
<dbReference type="Proteomes" id="UP001190640">
    <property type="component" value="Unplaced"/>
</dbReference>
<protein>
    <submittedName>
        <fullName evidence="3">Uncharacterized protein LOC129347023</fullName>
    </submittedName>
</protein>